<evidence type="ECO:0008006" key="3">
    <source>
        <dbReference type="Google" id="ProtNLM"/>
    </source>
</evidence>
<comment type="caution">
    <text evidence="1">The sequence shown here is derived from an EMBL/GenBank/DDBJ whole genome shotgun (WGS) entry which is preliminary data.</text>
</comment>
<dbReference type="Proteomes" id="UP000004892">
    <property type="component" value="Unassembled WGS sequence"/>
</dbReference>
<evidence type="ECO:0000313" key="2">
    <source>
        <dbReference type="Proteomes" id="UP000004892"/>
    </source>
</evidence>
<dbReference type="RefSeq" id="WP_009136950.1">
    <property type="nucleotide sequence ID" value="NZ_JH594596.1"/>
</dbReference>
<dbReference type="STRING" id="742817.HMPREF9449_01802"/>
<evidence type="ECO:0000313" key="1">
    <source>
        <dbReference type="EMBL" id="EHP47195.1"/>
    </source>
</evidence>
<dbReference type="EMBL" id="ADMC01000023">
    <property type="protein sequence ID" value="EHP47195.1"/>
    <property type="molecule type" value="Genomic_DNA"/>
</dbReference>
<proteinExistence type="predicted"/>
<dbReference type="eggNOG" id="COG1484">
    <property type="taxonomic scope" value="Bacteria"/>
</dbReference>
<sequence length="199" mass="23112">MEKPEDIIKIKNEFIQFARSLCPCFIIDDNNRSVVADLFNYFTNRPGHLNNKKGIWLEGNLGTGKSTLLRIFSKYLIRERKGFLLHSCTHICTSFSEGASLDSYTYGKNNYPNGAINMGFDELGREPVPVYRYKTQINVMQHILHVRYSLWQEFGIKTFITTNLDANGVENLYGDFIRDRRQEMFNIIPLIGISRRIQT</sequence>
<organism evidence="1 2">
    <name type="scientific">Odoribacter laneus YIT 12061</name>
    <dbReference type="NCBI Taxonomy" id="742817"/>
    <lineage>
        <taxon>Bacteria</taxon>
        <taxon>Pseudomonadati</taxon>
        <taxon>Bacteroidota</taxon>
        <taxon>Bacteroidia</taxon>
        <taxon>Bacteroidales</taxon>
        <taxon>Odoribacteraceae</taxon>
        <taxon>Odoribacter</taxon>
    </lineage>
</organism>
<reference evidence="1 2" key="1">
    <citation type="submission" date="2012-01" db="EMBL/GenBank/DDBJ databases">
        <title>The Genome Sequence of Odoribacter laneus YIT 12061.</title>
        <authorList>
            <consortium name="The Broad Institute Genome Sequencing Platform"/>
            <person name="Earl A."/>
            <person name="Ward D."/>
            <person name="Feldgarden M."/>
            <person name="Gevers D."/>
            <person name="Morotomi M."/>
            <person name="Young S.K."/>
            <person name="Zeng Q."/>
            <person name="Gargeya S."/>
            <person name="Fitzgerald M."/>
            <person name="Haas B."/>
            <person name="Abouelleil A."/>
            <person name="Alvarado L."/>
            <person name="Arachchi H.M."/>
            <person name="Berlin A."/>
            <person name="Chapman S.B."/>
            <person name="Gearin G."/>
            <person name="Goldberg J."/>
            <person name="Griggs A."/>
            <person name="Gujja S."/>
            <person name="Hansen M."/>
            <person name="Heiman D."/>
            <person name="Howarth C."/>
            <person name="Larimer J."/>
            <person name="Lui A."/>
            <person name="MacDonald P.J.P."/>
            <person name="McCowen C."/>
            <person name="Montmayeur A."/>
            <person name="Murphy C."/>
            <person name="Neiman D."/>
            <person name="Pearson M."/>
            <person name="Priest M."/>
            <person name="Roberts A."/>
            <person name="Saif S."/>
            <person name="Shea T."/>
            <person name="Sisk P."/>
            <person name="Stolte C."/>
            <person name="Sykes S."/>
            <person name="Wortman J."/>
            <person name="Nusbaum C."/>
            <person name="Birren B."/>
        </authorList>
    </citation>
    <scope>NUCLEOTIDE SEQUENCE [LARGE SCALE GENOMIC DNA]</scope>
    <source>
        <strain evidence="1 2">YIT 12061</strain>
    </source>
</reference>
<dbReference type="AlphaFoldDB" id="H1DHR6"/>
<protein>
    <recommendedName>
        <fullName evidence="3">ATPase</fullName>
    </recommendedName>
</protein>
<dbReference type="SUPFAM" id="SSF52540">
    <property type="entry name" value="P-loop containing nucleoside triphosphate hydrolases"/>
    <property type="match status" value="1"/>
</dbReference>
<name>H1DHR6_9BACT</name>
<dbReference type="PATRIC" id="fig|742817.3.peg.1914"/>
<dbReference type="HOGENOM" id="CLU_105794_1_0_10"/>
<gene>
    <name evidence="1" type="ORF">HMPREF9449_01802</name>
</gene>
<dbReference type="GeneID" id="98070658"/>
<dbReference type="InterPro" id="IPR027417">
    <property type="entry name" value="P-loop_NTPase"/>
</dbReference>
<accession>H1DHR6</accession>
<keyword evidence="2" id="KW-1185">Reference proteome</keyword>
<dbReference type="Gene3D" id="3.40.50.300">
    <property type="entry name" value="P-loop containing nucleotide triphosphate hydrolases"/>
    <property type="match status" value="1"/>
</dbReference>